<evidence type="ECO:0000259" key="3">
    <source>
        <dbReference type="Pfam" id="PF18962"/>
    </source>
</evidence>
<protein>
    <submittedName>
        <fullName evidence="4">T9SS type A sorting domain-containing protein</fullName>
    </submittedName>
</protein>
<comment type="caution">
    <text evidence="4">The sequence shown here is derived from an EMBL/GenBank/DDBJ whole genome shotgun (WGS) entry which is preliminary data.</text>
</comment>
<organism evidence="4 5">
    <name type="scientific">Flavobacterium solisilvae</name>
    <dbReference type="NCBI Taxonomy" id="1852019"/>
    <lineage>
        <taxon>Bacteria</taxon>
        <taxon>Pseudomonadati</taxon>
        <taxon>Bacteroidota</taxon>
        <taxon>Flavobacteriia</taxon>
        <taxon>Flavobacteriales</taxon>
        <taxon>Flavobacteriaceae</taxon>
        <taxon>Flavobacterium</taxon>
    </lineage>
</organism>
<keyword evidence="1 2" id="KW-0732">Signal</keyword>
<sequence>MKKITLLILFISSTVFSQAEQILNYAWAFPTKVNNKIVFVRTEPTFGTELWVSDGTEAGTTILMDIIPGNASSNPYNLTAIDNVIYFTVNDNQIWRTDGTTGGTYIMVNNPNITNVGGFIKANNFIFFYEGTTGSNGTRNIWRMQNTPNSAVEVLQATNLSFQNVDRGFYNLDDNNLLINARTSAHGWSIWRTNGLVSELVKDLNPTNVSDRVQMSSVKKIDDTIYFSGFTIENGYEPFTTNGTTPGTNLLKDIFVSNNYFDTSGATNFYKAGNIIYFTAKDNTNGLELWKTNGTAAGTEMIKDITPGNNTNSWAPGSFIEFNNQLYFSKNDEINGTQIWKSDGTEEGTIMVTSNPQTTFYGNQFFIYENLLFYSAYNATNGIELWMLDTNDNATLVQDIALGSDGSDPSDFIEFNGYLYFMASTNGNVTGRKIFRLNSQTLETTISKNNAISVYPNPANGIFHIENTNKNQLEYTIYDQTGKKINYSQNGDSIDISNHASGIYFLKIFNTTQNTVSIKKLIKY</sequence>
<evidence type="ECO:0000256" key="2">
    <source>
        <dbReference type="SAM" id="SignalP"/>
    </source>
</evidence>
<dbReference type="EMBL" id="JAAMPT010000203">
    <property type="protein sequence ID" value="NMH24758.1"/>
    <property type="molecule type" value="Genomic_DNA"/>
</dbReference>
<proteinExistence type="predicted"/>
<dbReference type="SUPFAM" id="SSF50998">
    <property type="entry name" value="Quinoprotein alcohol dehydrogenase-like"/>
    <property type="match status" value="1"/>
</dbReference>
<accession>A0ABX1QUL0</accession>
<dbReference type="RefSeq" id="WP_169523340.1">
    <property type="nucleotide sequence ID" value="NZ_JAAMPT010000203.1"/>
</dbReference>
<gene>
    <name evidence="4" type="ORF">G6042_05695</name>
</gene>
<dbReference type="InterPro" id="IPR026444">
    <property type="entry name" value="Secre_tail"/>
</dbReference>
<dbReference type="Pfam" id="PF18962">
    <property type="entry name" value="Por_Secre_tail"/>
    <property type="match status" value="1"/>
</dbReference>
<feature type="domain" description="Secretion system C-terminal sorting" evidence="3">
    <location>
        <begin position="454"/>
        <end position="522"/>
    </location>
</feature>
<evidence type="ECO:0000313" key="5">
    <source>
        <dbReference type="Proteomes" id="UP000767947"/>
    </source>
</evidence>
<evidence type="ECO:0000313" key="4">
    <source>
        <dbReference type="EMBL" id="NMH24758.1"/>
    </source>
</evidence>
<name>A0ABX1QUL0_9FLAO</name>
<evidence type="ECO:0000256" key="1">
    <source>
        <dbReference type="ARBA" id="ARBA00022729"/>
    </source>
</evidence>
<feature type="chain" id="PRO_5046050284" evidence="2">
    <location>
        <begin position="20"/>
        <end position="524"/>
    </location>
</feature>
<reference evidence="4 5" key="1">
    <citation type="submission" date="2020-02" db="EMBL/GenBank/DDBJ databases">
        <title>Flavobacterium sp. genome.</title>
        <authorList>
            <person name="Jung H.S."/>
            <person name="Baek J.H."/>
            <person name="Jeon C.O."/>
        </authorList>
    </citation>
    <scope>NUCLEOTIDE SEQUENCE [LARGE SCALE GENOMIC DNA]</scope>
    <source>
        <strain evidence="4 5">SE-s27</strain>
    </source>
</reference>
<dbReference type="InterPro" id="IPR011047">
    <property type="entry name" value="Quinoprotein_ADH-like_sf"/>
</dbReference>
<dbReference type="NCBIfam" id="TIGR04183">
    <property type="entry name" value="Por_Secre_tail"/>
    <property type="match status" value="1"/>
</dbReference>
<dbReference type="Proteomes" id="UP000767947">
    <property type="component" value="Unassembled WGS sequence"/>
</dbReference>
<keyword evidence="5" id="KW-1185">Reference proteome</keyword>
<feature type="signal peptide" evidence="2">
    <location>
        <begin position="1"/>
        <end position="19"/>
    </location>
</feature>